<reference evidence="2" key="2">
    <citation type="submission" date="2015-06" db="UniProtKB">
        <authorList>
            <consortium name="EnsemblMetazoa"/>
        </authorList>
    </citation>
    <scope>IDENTIFICATION</scope>
</reference>
<organism evidence="2 3">
    <name type="scientific">Tetranychus urticae</name>
    <name type="common">Two-spotted spider mite</name>
    <dbReference type="NCBI Taxonomy" id="32264"/>
    <lineage>
        <taxon>Eukaryota</taxon>
        <taxon>Metazoa</taxon>
        <taxon>Ecdysozoa</taxon>
        <taxon>Arthropoda</taxon>
        <taxon>Chelicerata</taxon>
        <taxon>Arachnida</taxon>
        <taxon>Acari</taxon>
        <taxon>Acariformes</taxon>
        <taxon>Trombidiformes</taxon>
        <taxon>Prostigmata</taxon>
        <taxon>Eleutherengona</taxon>
        <taxon>Raphignathae</taxon>
        <taxon>Tetranychoidea</taxon>
        <taxon>Tetranychidae</taxon>
        <taxon>Tetranychus</taxon>
    </lineage>
</organism>
<sequence>MRPRKFVAKGSRHPKIHIDHNVPLKVALAFIFLGAAVVILTISLVALIVSVKARFEGLTATINSLTMKEEFDREHQKFVVSRRELEKEFVIQTDRLNKKEKAGNDRLTDLKDLLSKLGEFEADLQKIALNLSLKYSDQSANSHKLVKENCDKLKKKLVPVQKETAELKNKMDNLQKSLQEADMKIATSSWQNSLKESFPKNFKYYQLGGYPAPNLLWSFLDWSVDLPSNRMFIKISDDESQFGQSYTGQTLLESAFELEFTPNPVANNEYFLKFNPNITGTLNLTHDFSEIDPLVPKSRRITIWKLQN</sequence>
<keyword evidence="1" id="KW-0812">Transmembrane</keyword>
<dbReference type="RefSeq" id="XP_025018450.1">
    <property type="nucleotide sequence ID" value="XM_025162682.1"/>
</dbReference>
<dbReference type="HOGENOM" id="CLU_904068_0_0_1"/>
<dbReference type="EMBL" id="CAEY01000795">
    <property type="status" value="NOT_ANNOTATED_CDS"/>
    <property type="molecule type" value="Genomic_DNA"/>
</dbReference>
<evidence type="ECO:0000313" key="2">
    <source>
        <dbReference type="EnsemblMetazoa" id="tetur02g05050.1"/>
    </source>
</evidence>
<feature type="transmembrane region" description="Helical" evidence="1">
    <location>
        <begin position="26"/>
        <end position="49"/>
    </location>
</feature>
<accession>T1JVL6</accession>
<keyword evidence="1" id="KW-1133">Transmembrane helix</keyword>
<evidence type="ECO:0000256" key="1">
    <source>
        <dbReference type="SAM" id="Phobius"/>
    </source>
</evidence>
<reference evidence="3" key="1">
    <citation type="submission" date="2011-08" db="EMBL/GenBank/DDBJ databases">
        <authorList>
            <person name="Rombauts S."/>
        </authorList>
    </citation>
    <scope>NUCLEOTIDE SEQUENCE</scope>
    <source>
        <strain evidence="3">London</strain>
    </source>
</reference>
<proteinExistence type="predicted"/>
<dbReference type="KEGG" id="tut:112539890"/>
<evidence type="ECO:0000313" key="3">
    <source>
        <dbReference type="Proteomes" id="UP000015104"/>
    </source>
</evidence>
<dbReference type="EnsemblMetazoa" id="tetur02g05050.1">
    <property type="protein sequence ID" value="tetur02g05050.1"/>
    <property type="gene ID" value="tetur02g05050"/>
</dbReference>
<protein>
    <submittedName>
        <fullName evidence="2">Uncharacterized protein</fullName>
    </submittedName>
</protein>
<name>T1JVL6_TETUR</name>
<dbReference type="GeneID" id="112539890"/>
<dbReference type="AlphaFoldDB" id="T1JVL6"/>
<dbReference type="Proteomes" id="UP000015104">
    <property type="component" value="Unassembled WGS sequence"/>
</dbReference>
<keyword evidence="3" id="KW-1185">Reference proteome</keyword>
<keyword evidence="1" id="KW-0472">Membrane</keyword>